<reference evidence="2" key="1">
    <citation type="submission" date="2017-02" db="EMBL/GenBank/DDBJ databases">
        <authorList>
            <person name="Furmanczyk E.M."/>
        </authorList>
    </citation>
    <scope>NUCLEOTIDE SEQUENCE [LARGE SCALE GENOMIC DNA]</scope>
    <source>
        <strain evidence="2">AP3_22</strain>
    </source>
</reference>
<dbReference type="Pfam" id="PF13489">
    <property type="entry name" value="Methyltransf_23"/>
    <property type="match status" value="1"/>
</dbReference>
<dbReference type="SUPFAM" id="SSF53335">
    <property type="entry name" value="S-adenosyl-L-methionine-dependent methyltransferases"/>
    <property type="match status" value="1"/>
</dbReference>
<gene>
    <name evidence="1" type="ORF">B0D71_09940</name>
</gene>
<proteinExistence type="predicted"/>
<organism evidence="1 2">
    <name type="scientific">Pseudomonas laurylsulfativorans</name>
    <dbReference type="NCBI Taxonomy" id="1943631"/>
    <lineage>
        <taxon>Bacteria</taxon>
        <taxon>Pseudomonadati</taxon>
        <taxon>Pseudomonadota</taxon>
        <taxon>Gammaproteobacteria</taxon>
        <taxon>Pseudomonadales</taxon>
        <taxon>Pseudomonadaceae</taxon>
        <taxon>Pseudomonas</taxon>
    </lineage>
</organism>
<dbReference type="InterPro" id="IPR029063">
    <property type="entry name" value="SAM-dependent_MTases_sf"/>
</dbReference>
<evidence type="ECO:0008006" key="3">
    <source>
        <dbReference type="Google" id="ProtNLM"/>
    </source>
</evidence>
<comment type="caution">
    <text evidence="1">The sequence shown here is derived from an EMBL/GenBank/DDBJ whole genome shotgun (WGS) entry which is preliminary data.</text>
</comment>
<dbReference type="Proteomes" id="UP000237440">
    <property type="component" value="Unassembled WGS sequence"/>
</dbReference>
<dbReference type="EMBL" id="MUJK01000002">
    <property type="protein sequence ID" value="POF43198.1"/>
    <property type="molecule type" value="Genomic_DNA"/>
</dbReference>
<keyword evidence="2" id="KW-1185">Reference proteome</keyword>
<sequence length="264" mass="29960">MESIVSGRQDHNKVTDKSYWDGVWSPAQPSLSTLSSSDFYYGKNGLFAKLIHKRLGSLKGSHILELGGGGENKRLLSMKKWMEADVTALDFSDEGLKVVKELFDINQCSGHFLNADICSWIPDQQYDTVVHWGVLEHFIDPRPMLEKSFCALRNNGKLLFSMPNMEAVGAQLWKSWCPENWSKHVFHSKELIEKTLHEIGFSTIESFHYGVPFLKGAEWEMASIGQHPIDLLQKVCSASARVMPIFHKYGNKHISMERGFIAVK</sequence>
<dbReference type="PANTHER" id="PTHR43861">
    <property type="entry name" value="TRANS-ACONITATE 2-METHYLTRANSFERASE-RELATED"/>
    <property type="match status" value="1"/>
</dbReference>
<dbReference type="CDD" id="cd02440">
    <property type="entry name" value="AdoMet_MTases"/>
    <property type="match status" value="1"/>
</dbReference>
<name>A0A2S3VTD0_9PSED</name>
<protein>
    <recommendedName>
        <fullName evidence="3">Methyltransferase type 12</fullName>
    </recommendedName>
</protein>
<dbReference type="OrthoDB" id="6681190at2"/>
<dbReference type="AlphaFoldDB" id="A0A2S3VTD0"/>
<accession>A0A2S3VTD0</accession>
<evidence type="ECO:0000313" key="1">
    <source>
        <dbReference type="EMBL" id="POF43198.1"/>
    </source>
</evidence>
<dbReference type="Gene3D" id="3.40.50.150">
    <property type="entry name" value="Vaccinia Virus protein VP39"/>
    <property type="match status" value="1"/>
</dbReference>
<evidence type="ECO:0000313" key="2">
    <source>
        <dbReference type="Proteomes" id="UP000237440"/>
    </source>
</evidence>